<dbReference type="PANTHER" id="PTHR46825">
    <property type="entry name" value="D-ALANYL-D-ALANINE-CARBOXYPEPTIDASE/ENDOPEPTIDASE AMPH"/>
    <property type="match status" value="1"/>
</dbReference>
<evidence type="ECO:0000256" key="3">
    <source>
        <dbReference type="SAM" id="SignalP"/>
    </source>
</evidence>
<evidence type="ECO:0000256" key="2">
    <source>
        <dbReference type="ARBA" id="ARBA00023136"/>
    </source>
</evidence>
<dbReference type="AlphaFoldDB" id="A0A3B7MLC7"/>
<evidence type="ECO:0000256" key="1">
    <source>
        <dbReference type="ARBA" id="ARBA00004370"/>
    </source>
</evidence>
<dbReference type="GO" id="GO:0016787">
    <property type="term" value="F:hydrolase activity"/>
    <property type="evidence" value="ECO:0007669"/>
    <property type="project" value="UniProtKB-KW"/>
</dbReference>
<protein>
    <submittedName>
        <fullName evidence="6">Serine hydrolase</fullName>
    </submittedName>
</protein>
<keyword evidence="2" id="KW-0472">Membrane</keyword>
<feature type="domain" description="Peptidase S12 Pab87-related C-terminal" evidence="5">
    <location>
        <begin position="360"/>
        <end position="441"/>
    </location>
</feature>
<evidence type="ECO:0000313" key="7">
    <source>
        <dbReference type="Proteomes" id="UP000263900"/>
    </source>
</evidence>
<dbReference type="PANTHER" id="PTHR46825:SF11">
    <property type="entry name" value="PENICILLIN-BINDING PROTEIN 4"/>
    <property type="match status" value="1"/>
</dbReference>
<dbReference type="InterPro" id="IPR050491">
    <property type="entry name" value="AmpC-like"/>
</dbReference>
<dbReference type="Pfam" id="PF00144">
    <property type="entry name" value="Beta-lactamase"/>
    <property type="match status" value="1"/>
</dbReference>
<dbReference type="OrthoDB" id="9793489at2"/>
<dbReference type="Proteomes" id="UP000263900">
    <property type="component" value="Chromosome"/>
</dbReference>
<accession>A0A3B7MLC7</accession>
<dbReference type="InterPro" id="IPR001466">
    <property type="entry name" value="Beta-lactam-related"/>
</dbReference>
<dbReference type="InterPro" id="IPR012338">
    <property type="entry name" value="Beta-lactam/transpept-like"/>
</dbReference>
<comment type="subcellular location">
    <subcellularLocation>
        <location evidence="1">Membrane</location>
    </subcellularLocation>
</comment>
<dbReference type="Gene3D" id="3.40.710.10">
    <property type="entry name" value="DD-peptidase/beta-lactamase superfamily"/>
    <property type="match status" value="1"/>
</dbReference>
<dbReference type="EMBL" id="CP032157">
    <property type="protein sequence ID" value="AXY75008.1"/>
    <property type="molecule type" value="Genomic_DNA"/>
</dbReference>
<dbReference type="KEGG" id="pseg:D3H65_13885"/>
<keyword evidence="7" id="KW-1185">Reference proteome</keyword>
<dbReference type="RefSeq" id="WP_119050890.1">
    <property type="nucleotide sequence ID" value="NZ_CP032157.1"/>
</dbReference>
<dbReference type="Pfam" id="PF11954">
    <property type="entry name" value="DUF3471"/>
    <property type="match status" value="1"/>
</dbReference>
<evidence type="ECO:0000259" key="5">
    <source>
        <dbReference type="Pfam" id="PF11954"/>
    </source>
</evidence>
<evidence type="ECO:0000259" key="4">
    <source>
        <dbReference type="Pfam" id="PF00144"/>
    </source>
</evidence>
<keyword evidence="3" id="KW-0732">Signal</keyword>
<name>A0A3B7MLC7_9BACT</name>
<dbReference type="GO" id="GO:0016020">
    <property type="term" value="C:membrane"/>
    <property type="evidence" value="ECO:0007669"/>
    <property type="project" value="UniProtKB-SubCell"/>
</dbReference>
<gene>
    <name evidence="6" type="ORF">D3H65_13885</name>
</gene>
<dbReference type="SUPFAM" id="SSF56601">
    <property type="entry name" value="beta-lactamase/transpeptidase-like"/>
    <property type="match status" value="1"/>
</dbReference>
<feature type="domain" description="Beta-lactamase-related" evidence="4">
    <location>
        <begin position="32"/>
        <end position="336"/>
    </location>
</feature>
<proteinExistence type="predicted"/>
<dbReference type="InterPro" id="IPR021860">
    <property type="entry name" value="Peptidase_S12_Pab87-rel_C"/>
</dbReference>
<sequence>MRQKLWLIVVVILQLACSSHTASAQTDADRINELVTAYVRQYKFNGTVLVVNKGQVVFSKGFGFKSVKDSTWNDVNTIYQLGSVTKQFTAAVILQLQEQKKLSVQDKLGKYFPELPGADTITIEHLLTHTSGIFNYTNDGTFMATEAVKSATPEKIIALFKDRQLDFRPGTKWSYSNSGYMLLGYIIEKVMGQPYEQAVRERIFKPLGMTHSGFDFTHLTNINKATGYTVYKEKMKVQAGIVDSSVSFAAGAIYSTVNDLWEWHKGLLKNTVLKAASLEKAYTPYMNKYGYGWTIDTVFGKKIMQHGGGIFGFNTNFARIPADDLCVVLLSNMNTGALGAINESILAILYNRPYEVPKEKVAIKVDAAVLQQYAGEYELKPGLTLTVRVENGALKGLVTGQPEFDMYAETENKFFLKVVDATCEFVKDADGKVNSITWKQGATIQAKRIK</sequence>
<keyword evidence="6" id="KW-0378">Hydrolase</keyword>
<feature type="signal peptide" evidence="3">
    <location>
        <begin position="1"/>
        <end position="24"/>
    </location>
</feature>
<organism evidence="6 7">
    <name type="scientific">Paraflavitalea soli</name>
    <dbReference type="NCBI Taxonomy" id="2315862"/>
    <lineage>
        <taxon>Bacteria</taxon>
        <taxon>Pseudomonadati</taxon>
        <taxon>Bacteroidota</taxon>
        <taxon>Chitinophagia</taxon>
        <taxon>Chitinophagales</taxon>
        <taxon>Chitinophagaceae</taxon>
        <taxon>Paraflavitalea</taxon>
    </lineage>
</organism>
<reference evidence="6 7" key="1">
    <citation type="submission" date="2018-09" db="EMBL/GenBank/DDBJ databases">
        <title>Genome sequencing of strain 6GH32-13.</title>
        <authorList>
            <person name="Weon H.-Y."/>
            <person name="Heo J."/>
            <person name="Kwon S.-W."/>
        </authorList>
    </citation>
    <scope>NUCLEOTIDE SEQUENCE [LARGE SCALE GENOMIC DNA]</scope>
    <source>
        <strain evidence="6 7">5GH32-13</strain>
    </source>
</reference>
<evidence type="ECO:0000313" key="6">
    <source>
        <dbReference type="EMBL" id="AXY75008.1"/>
    </source>
</evidence>
<feature type="chain" id="PRO_5017714700" evidence="3">
    <location>
        <begin position="25"/>
        <end position="450"/>
    </location>
</feature>